<keyword evidence="6" id="KW-1185">Reference proteome</keyword>
<evidence type="ECO:0000313" key="5">
    <source>
        <dbReference type="EMBL" id="MBU9726253.1"/>
    </source>
</evidence>
<dbReference type="Gene3D" id="2.60.120.260">
    <property type="entry name" value="Galactose-binding domain-like"/>
    <property type="match status" value="3"/>
</dbReference>
<dbReference type="Proteomes" id="UP001314681">
    <property type="component" value="Unassembled WGS sequence"/>
</dbReference>
<name>A0ABS6K6X6_9FIRM</name>
<dbReference type="PANTHER" id="PTHR34987:SF2">
    <property type="entry name" value="B, PUTATIVE (AFU_ORTHOLOGUE AFUA_7G05040)-RELATED"/>
    <property type="match status" value="1"/>
</dbReference>
<protein>
    <submittedName>
        <fullName evidence="5">Alpha-L-rhamnosidase N-terminal domain-containing protein</fullName>
    </submittedName>
</protein>
<dbReference type="SUPFAM" id="SSF49785">
    <property type="entry name" value="Galactose-binding domain-like"/>
    <property type="match status" value="1"/>
</dbReference>
<dbReference type="RefSeq" id="WP_158351155.1">
    <property type="nucleotide sequence ID" value="NZ_JAHQCX010000005.1"/>
</dbReference>
<dbReference type="InterPro" id="IPR048653">
    <property type="entry name" value="RhaB_D2"/>
</dbReference>
<accession>A0ABS6K6X6</accession>
<feature type="domain" description="Alpha-L-rhamnosidase C-terminal" evidence="3">
    <location>
        <begin position="874"/>
        <end position="937"/>
    </location>
</feature>
<dbReference type="InterPro" id="IPR035396">
    <property type="entry name" value="Bac_rhamnosid6H"/>
</dbReference>
<dbReference type="EMBL" id="JAHQCX010000005">
    <property type="protein sequence ID" value="MBU9726253.1"/>
    <property type="molecule type" value="Genomic_DNA"/>
</dbReference>
<gene>
    <name evidence="5" type="ORF">KTH90_09525</name>
</gene>
<dbReference type="Pfam" id="PF08531">
    <property type="entry name" value="Bac_rhamnosid_N"/>
    <property type="match status" value="1"/>
</dbReference>
<dbReference type="Pfam" id="PF17390">
    <property type="entry name" value="Bac_rhamnosid_C"/>
    <property type="match status" value="1"/>
</dbReference>
<evidence type="ECO:0000259" key="2">
    <source>
        <dbReference type="Pfam" id="PF17389"/>
    </source>
</evidence>
<proteinExistence type="predicted"/>
<dbReference type="PANTHER" id="PTHR34987">
    <property type="entry name" value="C, PUTATIVE (AFU_ORTHOLOGUE AFUA_3G02880)-RELATED"/>
    <property type="match status" value="1"/>
</dbReference>
<feature type="domain" description="Alpha-L-rhamnosidase" evidence="4">
    <location>
        <begin position="219"/>
        <end position="389"/>
    </location>
</feature>
<dbReference type="InterPro" id="IPR008928">
    <property type="entry name" value="6-hairpin_glycosidase_sf"/>
</dbReference>
<dbReference type="Pfam" id="PF21557">
    <property type="entry name" value="RhaB_D2"/>
    <property type="match status" value="1"/>
</dbReference>
<organism evidence="5 6">
    <name type="scientific">Diplocloster modestus</name>
    <dbReference type="NCBI Taxonomy" id="2850322"/>
    <lineage>
        <taxon>Bacteria</taxon>
        <taxon>Bacillati</taxon>
        <taxon>Bacillota</taxon>
        <taxon>Clostridia</taxon>
        <taxon>Lachnospirales</taxon>
        <taxon>Lachnospiraceae</taxon>
        <taxon>Diplocloster</taxon>
    </lineage>
</organism>
<evidence type="ECO:0000259" key="3">
    <source>
        <dbReference type="Pfam" id="PF17390"/>
    </source>
</evidence>
<evidence type="ECO:0000313" key="6">
    <source>
        <dbReference type="Proteomes" id="UP001314681"/>
    </source>
</evidence>
<dbReference type="InterPro" id="IPR035398">
    <property type="entry name" value="Bac_rhamnosid_C"/>
</dbReference>
<dbReference type="Gene3D" id="1.50.10.10">
    <property type="match status" value="1"/>
</dbReference>
<dbReference type="Pfam" id="PF17389">
    <property type="entry name" value="Bac_rhamnosid6H"/>
    <property type="match status" value="1"/>
</dbReference>
<dbReference type="InterPro" id="IPR008979">
    <property type="entry name" value="Galactose-bd-like_sf"/>
</dbReference>
<evidence type="ECO:0000259" key="4">
    <source>
        <dbReference type="Pfam" id="PF21557"/>
    </source>
</evidence>
<dbReference type="Gene3D" id="2.60.420.10">
    <property type="entry name" value="Maltose phosphorylase, domain 3"/>
    <property type="match status" value="1"/>
</dbReference>
<dbReference type="InterPro" id="IPR012341">
    <property type="entry name" value="6hp_glycosidase-like_sf"/>
</dbReference>
<evidence type="ECO:0000259" key="1">
    <source>
        <dbReference type="Pfam" id="PF08531"/>
    </source>
</evidence>
<feature type="domain" description="Bacterial alpha-L-rhamnosidase N-terminal" evidence="1">
    <location>
        <begin position="32"/>
        <end position="177"/>
    </location>
</feature>
<feature type="domain" description="Alpha-L-rhamnosidase six-hairpin glycosidase" evidence="2">
    <location>
        <begin position="537"/>
        <end position="872"/>
    </location>
</feature>
<reference evidence="5 6" key="1">
    <citation type="submission" date="2021-06" db="EMBL/GenBank/DDBJ databases">
        <title>Description of novel taxa of the family Lachnospiraceae.</title>
        <authorList>
            <person name="Chaplin A.V."/>
            <person name="Sokolova S.R."/>
            <person name="Pikina A.P."/>
            <person name="Korzhanova M."/>
            <person name="Belova V."/>
            <person name="Korostin D."/>
            <person name="Efimov B.A."/>
        </authorList>
    </citation>
    <scope>NUCLEOTIDE SEQUENCE [LARGE SCALE GENOMIC DNA]</scope>
    <source>
        <strain evidence="5 6">ASD4241</strain>
    </source>
</reference>
<sequence>MDWSAKWIWRTQSGSKNQWVCFRKKFTLQEALDRALVRITADSRYQLYINGEQVAMGPARGWPFEQSYDVLEAGGYLHPGENVIAVSVNFYGESTSQYVHGRGGLLFQMEGYLKGEERLRLGSDGTWKWTVHEAYTGGLCRINVAQPWMEVYDAARFPADWTGAAFPDDLWTRAEVVGEVGCEPWISLQERKVPLFARKERYAWNILKYEEVESTGCHACVNVRDNFFPGSSDSTDKGFLGYLATCIEAPCDMRGQISLVCRKSPATPERMKLNGEEILFTEEEDKKDVILRKGSNFLLIDISGYHQRFNMNYYFEFPYPLSFQAPCRGKEDSREKSGFVTVGPFQAGNILNIAAIDKPLDFENPDYQAVWEVEDVNGLQKFAEVLQAVMGDHCITKNPHMLTMTDRVLKKLPIPGDMRYMVLQSPQPFVLEASEQEVRITIDFGEELSGLFGFDLDAPEGVIIDADFAECYNQQQFEFSKDMNSGFRYYTRKGRQRYESHLRRGFRYALLTFRNLTADTAVYGIQTTELSYPELKRGSFTCSDWELNQIWQISRRSVELCMEDTFVDCPAFEQACWIGDARIEALVSYYTHGAYELTKNSIGMVGGSLRQSELPDAQVPTGCSTMITAWLLLWLLSCKEYYEYTGDMNGLDAVYDDMLLTIRRLDRHMNEDGLLEIDGWNMLDWAGMDTPVSGVVTHQNALLVKVLRETGDIARIRKDDKTWGLLSRKAERIRQAMNRILWEDDRQAFIDCIHRDKSRSGVVSIQTNIMAYLCGCVEEERGRILAGYITDPPADFVQIGSPFMAFFYYEALERTGAYKTLIRSIKDRWGEMLRYGATTCWETFPGFETDRLTRSHCHGWSSAPGFFLPRTILGVKPLKPGFRKIMIAPETCGLTWARGEVPTPFGSIHVEWEIRDGKLHLDADVPEEITYEIQLPEI</sequence>
<dbReference type="InterPro" id="IPR013737">
    <property type="entry name" value="Bac_rhamnosid_N"/>
</dbReference>
<dbReference type="SUPFAM" id="SSF48208">
    <property type="entry name" value="Six-hairpin glycosidases"/>
    <property type="match status" value="1"/>
</dbReference>
<comment type="caution">
    <text evidence="5">The sequence shown here is derived from an EMBL/GenBank/DDBJ whole genome shotgun (WGS) entry which is preliminary data.</text>
</comment>